<dbReference type="FunFam" id="2.70.98.10:FF:000014">
    <property type="entry name" value="Aldose 1-epimerase, putative"/>
    <property type="match status" value="1"/>
</dbReference>
<dbReference type="CDD" id="cd09019">
    <property type="entry name" value="galactose_mutarotase_like"/>
    <property type="match status" value="1"/>
</dbReference>
<evidence type="ECO:0000256" key="9">
    <source>
        <dbReference type="ARBA" id="ARBA00023004"/>
    </source>
</evidence>
<dbReference type="InterPro" id="IPR042264">
    <property type="entry name" value="DPH1/DPH2_2"/>
</dbReference>
<comment type="cofactor">
    <cofactor evidence="1">
        <name>[4Fe-4S] cluster</name>
        <dbReference type="ChEBI" id="CHEBI:49883"/>
    </cofactor>
</comment>
<keyword evidence="11" id="KW-0413">Isomerase</keyword>
<evidence type="ECO:0000256" key="16">
    <source>
        <dbReference type="ARBA" id="ARBA00048403"/>
    </source>
</evidence>
<feature type="signal peptide" evidence="18">
    <location>
        <begin position="1"/>
        <end position="22"/>
    </location>
</feature>
<evidence type="ECO:0000256" key="7">
    <source>
        <dbReference type="ARBA" id="ARBA00022691"/>
    </source>
</evidence>
<dbReference type="PANTHER" id="PTHR10762:SF1">
    <property type="entry name" value="2-(3-AMINO-3-CARBOXYPROPYL)HISTIDINE SYNTHASE SUBUNIT 1"/>
    <property type="match status" value="1"/>
</dbReference>
<dbReference type="InterPro" id="IPR047215">
    <property type="entry name" value="Galactose_mutarotase-like"/>
</dbReference>
<comment type="catalytic activity">
    <reaction evidence="16">
        <text>L-histidyl-[translation elongation factor 2] + S-adenosyl-L-methionine = 2-[(3S)-amino-3-carboxypropyl]-L-histidyl-[translation elongation factor 2] + S-methyl-5'-thioadenosine + H(+)</text>
        <dbReference type="Rhea" id="RHEA:36783"/>
        <dbReference type="Rhea" id="RHEA-COMP:9748"/>
        <dbReference type="Rhea" id="RHEA-COMP:9749"/>
        <dbReference type="ChEBI" id="CHEBI:15378"/>
        <dbReference type="ChEBI" id="CHEBI:17509"/>
        <dbReference type="ChEBI" id="CHEBI:29979"/>
        <dbReference type="ChEBI" id="CHEBI:59789"/>
        <dbReference type="ChEBI" id="CHEBI:73995"/>
        <dbReference type="EC" id="2.5.1.108"/>
    </reaction>
</comment>
<evidence type="ECO:0000256" key="8">
    <source>
        <dbReference type="ARBA" id="ARBA00022723"/>
    </source>
</evidence>
<dbReference type="RefSeq" id="XP_024404948.1">
    <property type="nucleotide sequence ID" value="XM_024550291.1"/>
</dbReference>
<evidence type="ECO:0000256" key="1">
    <source>
        <dbReference type="ARBA" id="ARBA00001966"/>
    </source>
</evidence>
<dbReference type="Gene3D" id="3.40.50.11860">
    <property type="entry name" value="Diphthamide synthesis DPH1/DPH2 domain 3"/>
    <property type="match status" value="1"/>
</dbReference>
<evidence type="ECO:0000256" key="2">
    <source>
        <dbReference type="ARBA" id="ARBA00005156"/>
    </source>
</evidence>
<dbReference type="Gene3D" id="3.40.50.11850">
    <property type="entry name" value="Diphthamide synthesis DPH1/DPH2 domain 2"/>
    <property type="match status" value="1"/>
</dbReference>
<accession>A0A2P4ZES3</accession>
<dbReference type="GO" id="GO:0051536">
    <property type="term" value="F:iron-sulfur cluster binding"/>
    <property type="evidence" value="ECO:0007669"/>
    <property type="project" value="UniProtKB-KW"/>
</dbReference>
<dbReference type="Proteomes" id="UP000054821">
    <property type="component" value="Unassembled WGS sequence"/>
</dbReference>
<dbReference type="InterPro" id="IPR008183">
    <property type="entry name" value="Aldose_1/G6P_1-epimerase"/>
</dbReference>
<feature type="compositionally biased region" description="Low complexity" evidence="17">
    <location>
        <begin position="468"/>
        <end position="478"/>
    </location>
</feature>
<evidence type="ECO:0000256" key="10">
    <source>
        <dbReference type="ARBA" id="ARBA00023014"/>
    </source>
</evidence>
<dbReference type="Gene3D" id="3.40.50.11840">
    <property type="entry name" value="Diphthamide synthesis DPH1/DPH2 domain 1"/>
    <property type="match status" value="1"/>
</dbReference>
<evidence type="ECO:0000256" key="15">
    <source>
        <dbReference type="ARBA" id="ARBA00032789"/>
    </source>
</evidence>
<evidence type="ECO:0000256" key="14">
    <source>
        <dbReference type="ARBA" id="ARBA00032574"/>
    </source>
</evidence>
<evidence type="ECO:0000256" key="6">
    <source>
        <dbReference type="ARBA" id="ARBA00022679"/>
    </source>
</evidence>
<protein>
    <recommendedName>
        <fullName evidence="5">2-(3-amino-3-carboxypropyl)histidine synthase subunit 1</fullName>
        <ecNumber evidence="4">2.5.1.108</ecNumber>
    </recommendedName>
    <alternativeName>
        <fullName evidence="14">Diphthamide biosynthesis protein 1</fullName>
    </alternativeName>
    <alternativeName>
        <fullName evidence="15">Diphtheria toxin resistance protein 1</fullName>
    </alternativeName>
    <alternativeName>
        <fullName evidence="13">S-adenosyl-L-methionine:L-histidine 3-amino-3-carboxypropyltransferase 1</fullName>
    </alternativeName>
</protein>
<evidence type="ECO:0000313" key="20">
    <source>
        <dbReference type="Proteomes" id="UP000054821"/>
    </source>
</evidence>
<dbReference type="EC" id="2.5.1.108" evidence="4"/>
<dbReference type="SUPFAM" id="SSF74650">
    <property type="entry name" value="Galactose mutarotase-like"/>
    <property type="match status" value="1"/>
</dbReference>
<dbReference type="FunFam" id="3.40.50.11840:FF:000001">
    <property type="entry name" value="2-(3-amino-3-carboxypropyl)histidine synthase subunit 1"/>
    <property type="match status" value="1"/>
</dbReference>
<name>A0A2P4ZES3_9HYPO</name>
<dbReference type="STRING" id="398673.A0A2P4ZES3"/>
<dbReference type="Pfam" id="PF01866">
    <property type="entry name" value="Diphthamide_syn"/>
    <property type="match status" value="1"/>
</dbReference>
<feature type="region of interest" description="Disordered" evidence="17">
    <location>
        <begin position="465"/>
        <end position="487"/>
    </location>
</feature>
<dbReference type="GeneID" id="29988235"/>
<keyword evidence="12" id="KW-0119">Carbohydrate metabolism</keyword>
<dbReference type="InterPro" id="IPR014718">
    <property type="entry name" value="GH-type_carb-bd"/>
</dbReference>
<keyword evidence="7" id="KW-0949">S-adenosyl-L-methionine</keyword>
<evidence type="ECO:0000256" key="17">
    <source>
        <dbReference type="SAM" id="MobiDB-lite"/>
    </source>
</evidence>
<dbReference type="FunFam" id="3.40.50.11850:FF:000001">
    <property type="entry name" value="2-(3-amino-3-carboxypropyl)histidine synthase subunit 1"/>
    <property type="match status" value="1"/>
</dbReference>
<dbReference type="Gene3D" id="2.70.98.10">
    <property type="match status" value="1"/>
</dbReference>
<dbReference type="GO" id="GO:0016853">
    <property type="term" value="F:isomerase activity"/>
    <property type="evidence" value="ECO:0007669"/>
    <property type="project" value="UniProtKB-KW"/>
</dbReference>
<dbReference type="GO" id="GO:0090560">
    <property type="term" value="F:2-(3-amino-3-carboxypropyl)histidine synthase activity"/>
    <property type="evidence" value="ECO:0007669"/>
    <property type="project" value="UniProtKB-EC"/>
</dbReference>
<keyword evidence="6" id="KW-0808">Transferase</keyword>
<comment type="pathway">
    <text evidence="2">Protein modification; peptidyl-diphthamide biosynthesis.</text>
</comment>
<gene>
    <name evidence="19" type="ORF">TGAM01_v208264</name>
</gene>
<keyword evidence="10" id="KW-0411">Iron-sulfur</keyword>
<dbReference type="FunFam" id="3.40.50.11860:FF:000002">
    <property type="entry name" value="2-(3-amino-3-carboxypropyl)histidine synthase subunit 1"/>
    <property type="match status" value="1"/>
</dbReference>
<dbReference type="InterPro" id="IPR042265">
    <property type="entry name" value="DPH1/DPH2_3"/>
</dbReference>
<dbReference type="GO" id="GO:0017183">
    <property type="term" value="P:protein histidyl modification to diphthamide"/>
    <property type="evidence" value="ECO:0007669"/>
    <property type="project" value="UniProtKB-UniPathway"/>
</dbReference>
<sequence>MKLTSNSLAALAAASAIPFAAGTSSTGDGPDKNGKYWIRAKGIEASFIPYGASISNLFINDRYGIQRDLVGGFDNATYYGIDKQHPHFGGVPGRYANRIKNSTFTIDGKQYHVLPNENPTKAAPNGSDTLHGGPDGWDWRNFTVTAYSPTSITFSITDPDGKEGFPGEVVSHITYTVKENQWDFVMVAQATTKKTPIMLSSHTYWNLDGFANNQTQTALNHTLHLPYGGQRVGVDGFLIPTGDIVANKKDTANDFWSEPKQLGKGFQQSGIKENCGNNCTGFDTCYLTNRGALGNFDWRTEGPVASLSSPWSGIHLDIYSDQDAFQVYTCNGQNGSLALKTTQGLHNNKKFPRTIPQYGCLVMEVEDWIDGINNPEWGRKQIWGPGDAPTITRGEGQRGATKKVGIQTLAINHEEMEDDRALVGLGTAADIEESQLEVHKLDTATAENAAPTTRQPKRRFVGRRAADEAAAAKATTEEGGSGAVQAAKPRRAPRLLNRVPKEISEDPSIKEAIALLPANYNFEIPKTIHRVRESGAKKVALQMPEGLLLFATTISDIITQFCPGVETLIMGDVTYGACCIDDYTARALGCDLLVHYAHSCLIPVDVTKIKTLYVFVDISIDTSHLVNSLERNFASGKTIAIVGTIQFNATIHGVRSSLEAAGFSVVVPQIGPLSKGEILGCTSPRLQDEDGIDLILYLGDGRFHLESIMIHNPSIPAYRYDPYSRKLTRETYGHDEMQSVRRSAIQTARKARRWGLILGSLGRQGNPHTLALIERELAERGIPKVDLLLSEIFPGKLAMMSDVECWVQVACPRLSIDWGYAFPRPLLTPYEALVVLGKRSGWGKEDGGDGIYPMDYYGKDGLGRTKPLEGVAA</sequence>
<dbReference type="SFLD" id="SFLDS00032">
    <property type="entry name" value="Radical_SAM_3-amino-3-carboxyp"/>
    <property type="match status" value="1"/>
</dbReference>
<evidence type="ECO:0000256" key="4">
    <source>
        <dbReference type="ARBA" id="ARBA00012221"/>
    </source>
</evidence>
<comment type="similarity">
    <text evidence="3">Belongs to the DPH1/DPH2 family. DPH1 subfamily.</text>
</comment>
<keyword evidence="8" id="KW-0479">Metal-binding</keyword>
<evidence type="ECO:0000256" key="11">
    <source>
        <dbReference type="ARBA" id="ARBA00023235"/>
    </source>
</evidence>
<dbReference type="InterPro" id="IPR016435">
    <property type="entry name" value="DPH1/DPH2"/>
</dbReference>
<reference evidence="19 20" key="1">
    <citation type="journal article" date="2016" name="Genome Announc.">
        <title>Draft Whole-Genome Sequence of Trichoderma gamsii T6085, a Promising Biocontrol Agent of Fusarium Head Blight on Wheat.</title>
        <authorList>
            <person name="Baroncelli R."/>
            <person name="Zapparata A."/>
            <person name="Piaggeschi G."/>
            <person name="Sarrocco S."/>
            <person name="Vannacci G."/>
        </authorList>
    </citation>
    <scope>NUCLEOTIDE SEQUENCE [LARGE SCALE GENOMIC DNA]</scope>
    <source>
        <strain evidence="19 20">T6085</strain>
    </source>
</reference>
<keyword evidence="18" id="KW-0732">Signal</keyword>
<comment type="caution">
    <text evidence="19">The sequence shown here is derived from an EMBL/GenBank/DDBJ whole genome shotgun (WGS) entry which is preliminary data.</text>
</comment>
<dbReference type="GO" id="GO:0005975">
    <property type="term" value="P:carbohydrate metabolic process"/>
    <property type="evidence" value="ECO:0007669"/>
    <property type="project" value="InterPro"/>
</dbReference>
<evidence type="ECO:0000256" key="18">
    <source>
        <dbReference type="SAM" id="SignalP"/>
    </source>
</evidence>
<evidence type="ECO:0000256" key="3">
    <source>
        <dbReference type="ARBA" id="ARBA00010173"/>
    </source>
</evidence>
<evidence type="ECO:0000256" key="13">
    <source>
        <dbReference type="ARBA" id="ARBA00031690"/>
    </source>
</evidence>
<feature type="chain" id="PRO_5015106630" description="2-(3-amino-3-carboxypropyl)histidine synthase subunit 1" evidence="18">
    <location>
        <begin position="23"/>
        <end position="873"/>
    </location>
</feature>
<dbReference type="NCBIfam" id="TIGR00322">
    <property type="entry name" value="diphth2_R"/>
    <property type="match status" value="1"/>
</dbReference>
<dbReference type="UniPathway" id="UPA00559"/>
<dbReference type="GO" id="GO:0030246">
    <property type="term" value="F:carbohydrate binding"/>
    <property type="evidence" value="ECO:0007669"/>
    <property type="project" value="InterPro"/>
</dbReference>
<dbReference type="InterPro" id="IPR042263">
    <property type="entry name" value="DPH1/DPH2_1"/>
</dbReference>
<proteinExistence type="inferred from homology"/>
<organism evidence="19 20">
    <name type="scientific">Trichoderma gamsii</name>
    <dbReference type="NCBI Taxonomy" id="398673"/>
    <lineage>
        <taxon>Eukaryota</taxon>
        <taxon>Fungi</taxon>
        <taxon>Dikarya</taxon>
        <taxon>Ascomycota</taxon>
        <taxon>Pezizomycotina</taxon>
        <taxon>Sordariomycetes</taxon>
        <taxon>Hypocreomycetidae</taxon>
        <taxon>Hypocreales</taxon>
        <taxon>Hypocreaceae</taxon>
        <taxon>Trichoderma</taxon>
    </lineage>
</organism>
<dbReference type="PANTHER" id="PTHR10762">
    <property type="entry name" value="DIPHTHAMIDE BIOSYNTHESIS PROTEIN"/>
    <property type="match status" value="1"/>
</dbReference>
<keyword evidence="20" id="KW-1185">Reference proteome</keyword>
<evidence type="ECO:0000256" key="12">
    <source>
        <dbReference type="ARBA" id="ARBA00023277"/>
    </source>
</evidence>
<dbReference type="EMBL" id="JPDN02000034">
    <property type="protein sequence ID" value="PON22784.1"/>
    <property type="molecule type" value="Genomic_DNA"/>
</dbReference>
<evidence type="ECO:0000313" key="19">
    <source>
        <dbReference type="EMBL" id="PON22784.1"/>
    </source>
</evidence>
<dbReference type="GO" id="GO:0046872">
    <property type="term" value="F:metal ion binding"/>
    <property type="evidence" value="ECO:0007669"/>
    <property type="project" value="UniProtKB-KW"/>
</dbReference>
<dbReference type="InterPro" id="IPR011013">
    <property type="entry name" value="Gal_mutarotase_sf_dom"/>
</dbReference>
<keyword evidence="9" id="KW-0408">Iron</keyword>
<evidence type="ECO:0000256" key="5">
    <source>
        <dbReference type="ARBA" id="ARBA00021915"/>
    </source>
</evidence>
<dbReference type="Pfam" id="PF01263">
    <property type="entry name" value="Aldose_epim"/>
    <property type="match status" value="1"/>
</dbReference>
<dbReference type="AlphaFoldDB" id="A0A2P4ZES3"/>